<proteinExistence type="predicted"/>
<name>A0AB40AYM4_DIOCR</name>
<keyword evidence="2" id="KW-0805">Transcription regulation</keyword>
<dbReference type="GO" id="GO:0005634">
    <property type="term" value="C:nucleus"/>
    <property type="evidence" value="ECO:0007669"/>
    <property type="project" value="UniProtKB-SubCell"/>
</dbReference>
<dbReference type="AlphaFoldDB" id="A0AB40AYM4"/>
<keyword evidence="7" id="KW-1185">Reference proteome</keyword>
<dbReference type="GeneID" id="120255736"/>
<keyword evidence="5" id="KW-0539">Nucleus</keyword>
<dbReference type="InterPro" id="IPR001471">
    <property type="entry name" value="AP2/ERF_dom"/>
</dbReference>
<evidence type="ECO:0000256" key="5">
    <source>
        <dbReference type="ARBA" id="ARBA00023242"/>
    </source>
</evidence>
<organism evidence="7 8">
    <name type="scientific">Dioscorea cayennensis subsp. rotundata</name>
    <name type="common">White Guinea yam</name>
    <name type="synonym">Dioscorea rotundata</name>
    <dbReference type="NCBI Taxonomy" id="55577"/>
    <lineage>
        <taxon>Eukaryota</taxon>
        <taxon>Viridiplantae</taxon>
        <taxon>Streptophyta</taxon>
        <taxon>Embryophyta</taxon>
        <taxon>Tracheophyta</taxon>
        <taxon>Spermatophyta</taxon>
        <taxon>Magnoliopsida</taxon>
        <taxon>Liliopsida</taxon>
        <taxon>Dioscoreales</taxon>
        <taxon>Dioscoreaceae</taxon>
        <taxon>Dioscorea</taxon>
    </lineage>
</organism>
<accession>A0AB40AYM4</accession>
<dbReference type="SUPFAM" id="SSF54171">
    <property type="entry name" value="DNA-binding domain"/>
    <property type="match status" value="1"/>
</dbReference>
<dbReference type="SMART" id="SM00380">
    <property type="entry name" value="AP2"/>
    <property type="match status" value="1"/>
</dbReference>
<dbReference type="InterPro" id="IPR016177">
    <property type="entry name" value="DNA-bd_dom_sf"/>
</dbReference>
<dbReference type="RefSeq" id="XP_039119431.1">
    <property type="nucleotide sequence ID" value="XM_039263497.1"/>
</dbReference>
<feature type="domain" description="AP2/ERF" evidence="6">
    <location>
        <begin position="24"/>
        <end position="82"/>
    </location>
</feature>
<protein>
    <submittedName>
        <fullName evidence="8">Ethylene-responsive transcription factor LEP-like</fullName>
    </submittedName>
</protein>
<keyword evidence="4" id="KW-0804">Transcription</keyword>
<dbReference type="PROSITE" id="PS51032">
    <property type="entry name" value="AP2_ERF"/>
    <property type="match status" value="1"/>
</dbReference>
<dbReference type="GO" id="GO:0003677">
    <property type="term" value="F:DNA binding"/>
    <property type="evidence" value="ECO:0007669"/>
    <property type="project" value="UniProtKB-KW"/>
</dbReference>
<dbReference type="PRINTS" id="PR00367">
    <property type="entry name" value="ETHRSPELEMNT"/>
</dbReference>
<dbReference type="GO" id="GO:0003700">
    <property type="term" value="F:DNA-binding transcription factor activity"/>
    <property type="evidence" value="ECO:0007669"/>
    <property type="project" value="InterPro"/>
</dbReference>
<evidence type="ECO:0000256" key="2">
    <source>
        <dbReference type="ARBA" id="ARBA00023015"/>
    </source>
</evidence>
<dbReference type="PANTHER" id="PTHR31677">
    <property type="entry name" value="AP2 DOMAIN CLASS TRANSCRIPTION FACTOR"/>
    <property type="match status" value="1"/>
</dbReference>
<evidence type="ECO:0000256" key="3">
    <source>
        <dbReference type="ARBA" id="ARBA00023125"/>
    </source>
</evidence>
<evidence type="ECO:0000256" key="4">
    <source>
        <dbReference type="ARBA" id="ARBA00023163"/>
    </source>
</evidence>
<gene>
    <name evidence="8" type="primary">LOC120255736</name>
</gene>
<dbReference type="InterPro" id="IPR036955">
    <property type="entry name" value="AP2/ERF_dom_sf"/>
</dbReference>
<keyword evidence="3" id="KW-0238">DNA-binding</keyword>
<dbReference type="CDD" id="cd00018">
    <property type="entry name" value="AP2"/>
    <property type="match status" value="1"/>
</dbReference>
<dbReference type="Gene3D" id="3.30.730.10">
    <property type="entry name" value="AP2/ERF domain"/>
    <property type="match status" value="1"/>
</dbReference>
<evidence type="ECO:0000313" key="7">
    <source>
        <dbReference type="Proteomes" id="UP001515500"/>
    </source>
</evidence>
<dbReference type="Proteomes" id="UP001515500">
    <property type="component" value="Unplaced"/>
</dbReference>
<evidence type="ECO:0000256" key="1">
    <source>
        <dbReference type="ARBA" id="ARBA00004123"/>
    </source>
</evidence>
<comment type="subcellular location">
    <subcellularLocation>
        <location evidence="1">Nucleus</location>
    </subcellularLocation>
</comment>
<evidence type="ECO:0000313" key="8">
    <source>
        <dbReference type="RefSeq" id="XP_039119431.1"/>
    </source>
</evidence>
<reference evidence="8" key="1">
    <citation type="submission" date="2025-08" db="UniProtKB">
        <authorList>
            <consortium name="RefSeq"/>
        </authorList>
    </citation>
    <scope>IDENTIFICATION</scope>
</reference>
<evidence type="ECO:0000259" key="6">
    <source>
        <dbReference type="PROSITE" id="PS51032"/>
    </source>
</evidence>
<dbReference type="Pfam" id="PF00847">
    <property type="entry name" value="AP2"/>
    <property type="match status" value="1"/>
</dbReference>
<sequence length="146" mass="16967">MDMADLQCIILHRHDRRRTRASTGYLGVRRRPWGRYAAEIRNPYTRMRHWLGTFNTPEEAAIAYDIALITLSGIDRAQTNFYYMFVTMPSTTPPPPPPLPPPAPSPLEEQNEYYFEYSLENNDDHNNLVDGYNDDSINITTILQNF</sequence>
<dbReference type="PANTHER" id="PTHR31677:SF87">
    <property type="entry name" value="ETHYLENE-RESPONSIVE TRANSCRIPTION FACTOR ERF088"/>
    <property type="match status" value="1"/>
</dbReference>